<evidence type="ECO:0000313" key="1">
    <source>
        <dbReference type="EMBL" id="RVX13301.1"/>
    </source>
</evidence>
<dbReference type="PANTHER" id="PTHR36617:SF15">
    <property type="entry name" value="REVERSE TRANSCRIPTASE ZINC-BINDING DOMAIN-CONTAINING PROTEIN"/>
    <property type="match status" value="1"/>
</dbReference>
<dbReference type="PANTHER" id="PTHR36617">
    <property type="entry name" value="PROTEIN, PUTATIVE-RELATED"/>
    <property type="match status" value="1"/>
</dbReference>
<evidence type="ECO:0000313" key="2">
    <source>
        <dbReference type="Proteomes" id="UP000288805"/>
    </source>
</evidence>
<name>A0A438JWG5_VITVI</name>
<protein>
    <submittedName>
        <fullName evidence="1">Uncharacterized protein</fullName>
    </submittedName>
</protein>
<sequence length="535" mass="60240">MRSPPPSFRGYSSCPAARYGHWAFGDAQNLPVRLQDGFQKTPSKLLSPNRPNSTPGNSWINPDSHVWNSLVDVYIKCWSSKYAYGLWVSVDGVDLAVHFNCQILCSGQWGASRLLLEHQGLRQGNPLSSYLFVLGMEVLSALIRRAADGGFISGCRFRGRGRMEINVVSGLRINLAKSKLVPVGAHHKAPSMWDGMEKRMRRRLALWKRQYISKGGRITLIKSTLEKGGLGIRKIVLLNKALLGKWIWRFSIEKDNLWKKEILKKANWCWDNIEFKVGKGTKVKFWTDHWCGNAALSQNFPQLFTLAVHRNATVNEVWDSSFGQGGWNLKFSRDFNDWELDLIGDLLNMLRDFRISSEGDSVFWKGGGSGIFGVKDAYNLLVAPNDFAFLKKVLWEIVLALFGVQWVFLETVKEGVYWRGVLFALRLFGVANVHLRAGELIWTVNKAPSAQIGLDENCIVSCLHMMCICICEQEKWEKRKKNGSEGKNIKLCLLPSGKGIGACLRSSGTQSSTVLPMLANLNIKLCKVVSIRLEL</sequence>
<gene>
    <name evidence="1" type="ORF">CK203_018079</name>
</gene>
<proteinExistence type="predicted"/>
<dbReference type="AlphaFoldDB" id="A0A438JWG5"/>
<dbReference type="Proteomes" id="UP000288805">
    <property type="component" value="Unassembled WGS sequence"/>
</dbReference>
<dbReference type="EMBL" id="QGNW01000025">
    <property type="protein sequence ID" value="RVX13301.1"/>
    <property type="molecule type" value="Genomic_DNA"/>
</dbReference>
<accession>A0A438JWG5</accession>
<organism evidence="1 2">
    <name type="scientific">Vitis vinifera</name>
    <name type="common">Grape</name>
    <dbReference type="NCBI Taxonomy" id="29760"/>
    <lineage>
        <taxon>Eukaryota</taxon>
        <taxon>Viridiplantae</taxon>
        <taxon>Streptophyta</taxon>
        <taxon>Embryophyta</taxon>
        <taxon>Tracheophyta</taxon>
        <taxon>Spermatophyta</taxon>
        <taxon>Magnoliopsida</taxon>
        <taxon>eudicotyledons</taxon>
        <taxon>Gunneridae</taxon>
        <taxon>Pentapetalae</taxon>
        <taxon>rosids</taxon>
        <taxon>Vitales</taxon>
        <taxon>Vitaceae</taxon>
        <taxon>Viteae</taxon>
        <taxon>Vitis</taxon>
    </lineage>
</organism>
<reference evidence="1 2" key="1">
    <citation type="journal article" date="2018" name="PLoS Genet.">
        <title>Population sequencing reveals clonal diversity and ancestral inbreeding in the grapevine cultivar Chardonnay.</title>
        <authorList>
            <person name="Roach M.J."/>
            <person name="Johnson D.L."/>
            <person name="Bohlmann J."/>
            <person name="van Vuuren H.J."/>
            <person name="Jones S.J."/>
            <person name="Pretorius I.S."/>
            <person name="Schmidt S.A."/>
            <person name="Borneman A.R."/>
        </authorList>
    </citation>
    <scope>NUCLEOTIDE SEQUENCE [LARGE SCALE GENOMIC DNA]</scope>
    <source>
        <strain evidence="2">cv. Chardonnay</strain>
        <tissue evidence="1">Leaf</tissue>
    </source>
</reference>
<comment type="caution">
    <text evidence="1">The sequence shown here is derived from an EMBL/GenBank/DDBJ whole genome shotgun (WGS) entry which is preliminary data.</text>
</comment>